<proteinExistence type="predicted"/>
<dbReference type="EMBL" id="BAAADD010000002">
    <property type="protein sequence ID" value="GAA0563953.1"/>
    <property type="molecule type" value="Genomic_DNA"/>
</dbReference>
<evidence type="ECO:0000313" key="2">
    <source>
        <dbReference type="EMBL" id="GAA0563953.1"/>
    </source>
</evidence>
<evidence type="ECO:0000256" key="1">
    <source>
        <dbReference type="SAM" id="Phobius"/>
    </source>
</evidence>
<keyword evidence="3" id="KW-1185">Reference proteome</keyword>
<keyword evidence="1" id="KW-0472">Membrane</keyword>
<reference evidence="3" key="1">
    <citation type="journal article" date="2019" name="Int. J. Syst. Evol. Microbiol.">
        <title>The Global Catalogue of Microorganisms (GCM) 10K type strain sequencing project: providing services to taxonomists for standard genome sequencing and annotation.</title>
        <authorList>
            <consortium name="The Broad Institute Genomics Platform"/>
            <consortium name="The Broad Institute Genome Sequencing Center for Infectious Disease"/>
            <person name="Wu L."/>
            <person name="Ma J."/>
        </authorList>
    </citation>
    <scope>NUCLEOTIDE SEQUENCE [LARGE SCALE GENOMIC DNA]</scope>
    <source>
        <strain evidence="3">JCM 15089</strain>
    </source>
</reference>
<keyword evidence="1" id="KW-1133">Transmembrane helix</keyword>
<feature type="transmembrane region" description="Helical" evidence="1">
    <location>
        <begin position="7"/>
        <end position="28"/>
    </location>
</feature>
<dbReference type="Proteomes" id="UP001499951">
    <property type="component" value="Unassembled WGS sequence"/>
</dbReference>
<sequence>MLRIFQYTALISAIILVVAIAGTAYYSLPNQTHQGYENAFGEEASQQNSNKQSRPAGILGYLFPDSLSISTFLLVIATAAMAVVAAMQLNFLARAETISANASDAAQKTAEIAKRTLVASHRHGYGLM</sequence>
<accession>A0ABP3PBA5</accession>
<protein>
    <submittedName>
        <fullName evidence="2">Uncharacterized protein</fullName>
    </submittedName>
</protein>
<gene>
    <name evidence="2" type="ORF">GCM10008942_10490</name>
</gene>
<keyword evidence="1" id="KW-0812">Transmembrane</keyword>
<comment type="caution">
    <text evidence="2">The sequence shown here is derived from an EMBL/GenBank/DDBJ whole genome shotgun (WGS) entry which is preliminary data.</text>
</comment>
<feature type="transmembrane region" description="Helical" evidence="1">
    <location>
        <begin position="69"/>
        <end position="93"/>
    </location>
</feature>
<name>A0ABP3PBA5_9PROT</name>
<organism evidence="2 3">
    <name type="scientific">Rhizomicrobium electricum</name>
    <dbReference type="NCBI Taxonomy" id="480070"/>
    <lineage>
        <taxon>Bacteria</taxon>
        <taxon>Pseudomonadati</taxon>
        <taxon>Pseudomonadota</taxon>
        <taxon>Alphaproteobacteria</taxon>
        <taxon>Micropepsales</taxon>
        <taxon>Micropepsaceae</taxon>
        <taxon>Rhizomicrobium</taxon>
    </lineage>
</organism>
<dbReference type="RefSeq" id="WP_166932742.1">
    <property type="nucleotide sequence ID" value="NZ_BAAADD010000002.1"/>
</dbReference>
<evidence type="ECO:0000313" key="3">
    <source>
        <dbReference type="Proteomes" id="UP001499951"/>
    </source>
</evidence>